<feature type="transmembrane region" description="Helical" evidence="1">
    <location>
        <begin position="127"/>
        <end position="145"/>
    </location>
</feature>
<gene>
    <name evidence="2" type="ORF">NB231_14993</name>
</gene>
<keyword evidence="3" id="KW-1185">Reference proteome</keyword>
<dbReference type="OrthoDB" id="8635607at2"/>
<dbReference type="EMBL" id="AAOF01000001">
    <property type="protein sequence ID" value="EAR23137.1"/>
    <property type="molecule type" value="Genomic_DNA"/>
</dbReference>
<dbReference type="AlphaFoldDB" id="A4BLE9"/>
<keyword evidence="1" id="KW-1133">Transmembrane helix</keyword>
<dbReference type="InterPro" id="IPR010331">
    <property type="entry name" value="ExoD"/>
</dbReference>
<sequence>MQEVNNLEQLLERIDEAADSGGQVSLREIMETVGRRSFGPILLLAGLISAVPVIGGIPGVPIAMGLFVLLTAGQLLFRRRYFWLPRWLIERSVARGKIQKALRWLRRPARSVDRLLRPRLRMFTQGIGTYAIALTCVLIAAAMPLMELVPFSAGVAGLAIAAFGLALIANDGLLALFAYFFTAATFATILYGFA</sequence>
<dbReference type="STRING" id="314278.NB231_14993"/>
<dbReference type="PANTHER" id="PTHR41795">
    <property type="entry name" value="EXOPOLYSACCHARIDE SYNTHESIS PROTEIN"/>
    <property type="match status" value="1"/>
</dbReference>
<dbReference type="RefSeq" id="WP_005004095.1">
    <property type="nucleotide sequence ID" value="NZ_CH672427.1"/>
</dbReference>
<organism evidence="2 3">
    <name type="scientific">Nitrococcus mobilis Nb-231</name>
    <dbReference type="NCBI Taxonomy" id="314278"/>
    <lineage>
        <taxon>Bacteria</taxon>
        <taxon>Pseudomonadati</taxon>
        <taxon>Pseudomonadota</taxon>
        <taxon>Gammaproteobacteria</taxon>
        <taxon>Chromatiales</taxon>
        <taxon>Ectothiorhodospiraceae</taxon>
        <taxon>Nitrococcus</taxon>
    </lineage>
</organism>
<comment type="caution">
    <text evidence="2">The sequence shown here is derived from an EMBL/GenBank/DDBJ whole genome shotgun (WGS) entry which is preliminary data.</text>
</comment>
<feature type="transmembrane region" description="Helical" evidence="1">
    <location>
        <begin position="151"/>
        <end position="169"/>
    </location>
</feature>
<name>A4BLE9_9GAMM</name>
<keyword evidence="1" id="KW-0812">Transmembrane</keyword>
<dbReference type="HOGENOM" id="CLU_093444_1_0_6"/>
<protein>
    <submittedName>
        <fullName evidence="2">Probable exopolysaccharide synthesis protein</fullName>
    </submittedName>
</protein>
<proteinExistence type="predicted"/>
<dbReference type="PIRSF" id="PIRSF033239">
    <property type="entry name" value="ExoD"/>
    <property type="match status" value="1"/>
</dbReference>
<evidence type="ECO:0000256" key="1">
    <source>
        <dbReference type="SAM" id="Phobius"/>
    </source>
</evidence>
<dbReference type="Pfam" id="PF06055">
    <property type="entry name" value="ExoD"/>
    <property type="match status" value="1"/>
</dbReference>
<accession>A4BLE9</accession>
<dbReference type="PANTHER" id="PTHR41795:SF1">
    <property type="entry name" value="EXOPOLYSACCHARIDE SYNTHESIS PROTEIN"/>
    <property type="match status" value="1"/>
</dbReference>
<dbReference type="Proteomes" id="UP000003374">
    <property type="component" value="Unassembled WGS sequence"/>
</dbReference>
<feature type="transmembrane region" description="Helical" evidence="1">
    <location>
        <begin position="176"/>
        <end position="193"/>
    </location>
</feature>
<reference evidence="2 3" key="1">
    <citation type="submission" date="2006-02" db="EMBL/GenBank/DDBJ databases">
        <authorList>
            <person name="Waterbury J."/>
            <person name="Ferriera S."/>
            <person name="Johnson J."/>
            <person name="Kravitz S."/>
            <person name="Halpern A."/>
            <person name="Remington K."/>
            <person name="Beeson K."/>
            <person name="Tran B."/>
            <person name="Rogers Y.-H."/>
            <person name="Friedman R."/>
            <person name="Venter J.C."/>
        </authorList>
    </citation>
    <scope>NUCLEOTIDE SEQUENCE [LARGE SCALE GENOMIC DNA]</scope>
    <source>
        <strain evidence="2 3">Nb-231</strain>
    </source>
</reference>
<evidence type="ECO:0000313" key="2">
    <source>
        <dbReference type="EMBL" id="EAR23137.1"/>
    </source>
</evidence>
<evidence type="ECO:0000313" key="3">
    <source>
        <dbReference type="Proteomes" id="UP000003374"/>
    </source>
</evidence>
<dbReference type="eggNOG" id="COG3932">
    <property type="taxonomic scope" value="Bacteria"/>
</dbReference>
<keyword evidence="1" id="KW-0472">Membrane</keyword>